<dbReference type="OrthoDB" id="444255at2759"/>
<accession>A0A9P5AJ79</accession>
<sequence length="462" mass="51556">MLLRISPRKHTHLIGIYTTLLLLVVWAYLTVSPLYQSLEIQNQDLDITQDDRTKQMVHTSDHSPCNPRYFPLSSLSNHLDARFAKLTRPTALQRQAALIGLLHSFILKMGDVGITTWIAHGSLLAWHWNERIFPWEWDLDVHVHFGGLQELARCCNGSVYGYGREGRYLLDINAFAWERDGIVDPDNRIDARWIDLSTGLYVDITAVQERGTTEEVLLAAKDGHQYRKSDVLPLRAAWFEGVEVLVPHDTTVVLENEYGRRALVRNVFKGFDEDRREWEADFAASENVRRLDDIGLQVPGNRVHSGVRFGGECRGERNDQRFDDMAYHGLPWEEYKKEGFYPRDAFPPTGTLNNLMPTKTSPISLIRRDANGCRSDSLNGGPNCFTFICPTSVQAICSPTAGAGGQESGICTGVGPSNSLFVTPTSCPGNQFLCGGSCCPNGAGLICDNTTIPNSPFCNIPP</sequence>
<keyword evidence="3 5" id="KW-1133">Transmembrane helix</keyword>
<name>A0A9P5AJ79_9HYPO</name>
<dbReference type="PANTHER" id="PTHR15407:SF32">
    <property type="entry name" value="PROTEIN (MNN4), PUTATIVE (AFU_ORTHOLOGUE AFUA_1G03790)-RELATED"/>
    <property type="match status" value="1"/>
</dbReference>
<evidence type="ECO:0000256" key="5">
    <source>
        <dbReference type="SAM" id="Phobius"/>
    </source>
</evidence>
<evidence type="ECO:0000256" key="1">
    <source>
        <dbReference type="ARBA" id="ARBA00004167"/>
    </source>
</evidence>
<evidence type="ECO:0000313" key="8">
    <source>
        <dbReference type="Proteomes" id="UP000730481"/>
    </source>
</evidence>
<gene>
    <name evidence="7" type="ORF">FBEOM_6329</name>
</gene>
<protein>
    <recommendedName>
        <fullName evidence="6">LicD/FKTN/FKRP nucleotidyltransferase domain-containing protein</fullName>
    </recommendedName>
</protein>
<comment type="subcellular location">
    <subcellularLocation>
        <location evidence="1">Membrane</location>
        <topology evidence="1">Single-pass membrane protein</topology>
    </subcellularLocation>
</comment>
<evidence type="ECO:0000256" key="2">
    <source>
        <dbReference type="ARBA" id="ARBA00022692"/>
    </source>
</evidence>
<dbReference type="InterPro" id="IPR007074">
    <property type="entry name" value="LicD/FKTN/FKRP_NTP_transf"/>
</dbReference>
<feature type="transmembrane region" description="Helical" evidence="5">
    <location>
        <begin position="12"/>
        <end position="29"/>
    </location>
</feature>
<proteinExistence type="predicted"/>
<dbReference type="EMBL" id="PVQB02000266">
    <property type="protein sequence ID" value="KAF4339755.1"/>
    <property type="molecule type" value="Genomic_DNA"/>
</dbReference>
<dbReference type="GO" id="GO:0009100">
    <property type="term" value="P:glycoprotein metabolic process"/>
    <property type="evidence" value="ECO:0007669"/>
    <property type="project" value="UniProtKB-ARBA"/>
</dbReference>
<dbReference type="PANTHER" id="PTHR15407">
    <property type="entry name" value="FUKUTIN-RELATED"/>
    <property type="match status" value="1"/>
</dbReference>
<evidence type="ECO:0000313" key="7">
    <source>
        <dbReference type="EMBL" id="KAF4339755.1"/>
    </source>
</evidence>
<reference evidence="7" key="1">
    <citation type="journal article" date="2017" name="Mycologia">
        <title>Fusarium algeriense, sp. nov., a novel toxigenic crown rot pathogen of durum wheat from Algeria is nested in the Fusarium burgessii species complex.</title>
        <authorList>
            <person name="Laraba I."/>
            <person name="Keddad A."/>
            <person name="Boureghda H."/>
            <person name="Abdallah N."/>
            <person name="Vaughan M.M."/>
            <person name="Proctor R.H."/>
            <person name="Busman M."/>
            <person name="O'Donnell K."/>
        </authorList>
    </citation>
    <scope>NUCLEOTIDE SEQUENCE</scope>
    <source>
        <strain evidence="7">NRRL 25174</strain>
    </source>
</reference>
<comment type="caution">
    <text evidence="7">The sequence shown here is derived from an EMBL/GenBank/DDBJ whole genome shotgun (WGS) entry which is preliminary data.</text>
</comment>
<reference evidence="7" key="2">
    <citation type="submission" date="2020-02" db="EMBL/GenBank/DDBJ databases">
        <title>Identification and distribution of gene clusters putatively required for synthesis of sphingolipid metabolism inhibitors in phylogenetically diverse species of the filamentous fungus Fusarium.</title>
        <authorList>
            <person name="Kim H.-S."/>
            <person name="Busman M."/>
            <person name="Brown D.W."/>
            <person name="Divon H."/>
            <person name="Uhlig S."/>
            <person name="Proctor R.H."/>
        </authorList>
    </citation>
    <scope>NUCLEOTIDE SEQUENCE</scope>
    <source>
        <strain evidence="7">NRRL 25174</strain>
    </source>
</reference>
<feature type="domain" description="LicD/FKTN/FKRP nucleotidyltransferase" evidence="6">
    <location>
        <begin position="113"/>
        <end position="208"/>
    </location>
</feature>
<evidence type="ECO:0000256" key="3">
    <source>
        <dbReference type="ARBA" id="ARBA00022989"/>
    </source>
</evidence>
<keyword evidence="8" id="KW-1185">Reference proteome</keyword>
<dbReference type="GO" id="GO:0016020">
    <property type="term" value="C:membrane"/>
    <property type="evidence" value="ECO:0007669"/>
    <property type="project" value="UniProtKB-SubCell"/>
</dbReference>
<evidence type="ECO:0000256" key="4">
    <source>
        <dbReference type="ARBA" id="ARBA00023136"/>
    </source>
</evidence>
<keyword evidence="2 5" id="KW-0812">Transmembrane</keyword>
<evidence type="ECO:0000259" key="6">
    <source>
        <dbReference type="Pfam" id="PF04991"/>
    </source>
</evidence>
<organism evidence="7 8">
    <name type="scientific">Fusarium beomiforme</name>
    <dbReference type="NCBI Taxonomy" id="44412"/>
    <lineage>
        <taxon>Eukaryota</taxon>
        <taxon>Fungi</taxon>
        <taxon>Dikarya</taxon>
        <taxon>Ascomycota</taxon>
        <taxon>Pezizomycotina</taxon>
        <taxon>Sordariomycetes</taxon>
        <taxon>Hypocreomycetidae</taxon>
        <taxon>Hypocreales</taxon>
        <taxon>Nectriaceae</taxon>
        <taxon>Fusarium</taxon>
        <taxon>Fusarium burgessii species complex</taxon>
    </lineage>
</organism>
<keyword evidence="4 5" id="KW-0472">Membrane</keyword>
<dbReference type="Pfam" id="PF04991">
    <property type="entry name" value="LicD"/>
    <property type="match status" value="1"/>
</dbReference>
<dbReference type="Proteomes" id="UP000730481">
    <property type="component" value="Unassembled WGS sequence"/>
</dbReference>
<dbReference type="InterPro" id="IPR009644">
    <property type="entry name" value="FKTN/MNN4/W02B3.4-1"/>
</dbReference>
<dbReference type="AlphaFoldDB" id="A0A9P5AJ79"/>